<keyword evidence="18" id="KW-1185">Reference proteome</keyword>
<dbReference type="InterPro" id="IPR054503">
    <property type="entry name" value="KDM3AB_Tudor"/>
</dbReference>
<evidence type="ECO:0000256" key="2">
    <source>
        <dbReference type="ARBA" id="ARBA00022723"/>
    </source>
</evidence>
<comment type="catalytic activity">
    <reaction evidence="13 14">
        <text>N(6),N(6)-dimethyl-L-lysyl(9)-[histone H3] + 2 2-oxoglutarate + 2 O2 = L-lysyl(9)-[histone H3] + 2 formaldehyde + 2 succinate + 2 CO2</text>
        <dbReference type="Rhea" id="RHEA:60188"/>
        <dbReference type="Rhea" id="RHEA-COMP:15541"/>
        <dbReference type="Rhea" id="RHEA-COMP:15546"/>
        <dbReference type="ChEBI" id="CHEBI:15379"/>
        <dbReference type="ChEBI" id="CHEBI:16526"/>
        <dbReference type="ChEBI" id="CHEBI:16810"/>
        <dbReference type="ChEBI" id="CHEBI:16842"/>
        <dbReference type="ChEBI" id="CHEBI:29969"/>
        <dbReference type="ChEBI" id="CHEBI:30031"/>
        <dbReference type="ChEBI" id="CHEBI:61976"/>
        <dbReference type="EC" id="1.14.11.65"/>
    </reaction>
</comment>
<feature type="region of interest" description="Disordered" evidence="15">
    <location>
        <begin position="648"/>
        <end position="679"/>
    </location>
</feature>
<dbReference type="GO" id="GO:0006357">
    <property type="term" value="P:regulation of transcription by RNA polymerase II"/>
    <property type="evidence" value="ECO:0007669"/>
    <property type="project" value="TreeGrafter"/>
</dbReference>
<dbReference type="InterPro" id="IPR054294">
    <property type="entry name" value="DUF7030"/>
</dbReference>
<evidence type="ECO:0000256" key="11">
    <source>
        <dbReference type="ARBA" id="ARBA00023242"/>
    </source>
</evidence>
<keyword evidence="2 14" id="KW-0479">Metal-binding</keyword>
<dbReference type="Pfam" id="PF22988">
    <property type="entry name" value="PWWP_KDM3B"/>
    <property type="match status" value="1"/>
</dbReference>
<evidence type="ECO:0000256" key="4">
    <source>
        <dbReference type="ARBA" id="ARBA00022833"/>
    </source>
</evidence>
<dbReference type="InterPro" id="IPR003347">
    <property type="entry name" value="JmjC_dom"/>
</dbReference>
<feature type="compositionally biased region" description="Low complexity" evidence="15">
    <location>
        <begin position="648"/>
        <end position="670"/>
    </location>
</feature>
<dbReference type="Ensembl" id="ENSLCNT00005009530.1">
    <property type="protein sequence ID" value="ENSLCNP00005008493.1"/>
    <property type="gene ID" value="ENSLCNG00005005547.1"/>
</dbReference>
<evidence type="ECO:0000256" key="7">
    <source>
        <dbReference type="ARBA" id="ARBA00023002"/>
    </source>
</evidence>
<dbReference type="Pfam" id="PF02373">
    <property type="entry name" value="JmjC"/>
    <property type="match status" value="1"/>
</dbReference>
<dbReference type="GO" id="GO:0000118">
    <property type="term" value="C:histone deacetylase complex"/>
    <property type="evidence" value="ECO:0007669"/>
    <property type="project" value="UniProtKB-UniRule"/>
</dbReference>
<evidence type="ECO:0000256" key="8">
    <source>
        <dbReference type="ARBA" id="ARBA00023004"/>
    </source>
</evidence>
<feature type="region of interest" description="Disordered" evidence="15">
    <location>
        <begin position="431"/>
        <end position="474"/>
    </location>
</feature>
<evidence type="ECO:0000259" key="16">
    <source>
        <dbReference type="PROSITE" id="PS51184"/>
    </source>
</evidence>
<dbReference type="Proteomes" id="UP000472241">
    <property type="component" value="Unplaced"/>
</dbReference>
<accession>A0A667GK42</accession>
<dbReference type="GO" id="GO:0140683">
    <property type="term" value="F:histone H3K9me/H3K9me2 demethylase activity"/>
    <property type="evidence" value="ECO:0007669"/>
    <property type="project" value="UniProtKB-EC"/>
</dbReference>
<name>A0A667GK42_LYNCA</name>
<evidence type="ECO:0000313" key="17">
    <source>
        <dbReference type="Ensembl" id="ENSLCNP00005008493.1"/>
    </source>
</evidence>
<dbReference type="SUPFAM" id="SSF51197">
    <property type="entry name" value="Clavaminate synthase-like"/>
    <property type="match status" value="1"/>
</dbReference>
<gene>
    <name evidence="17" type="primary">KDM3B</name>
</gene>
<keyword evidence="11 14" id="KW-0539">Nucleus</keyword>
<dbReference type="GO" id="GO:0003712">
    <property type="term" value="F:transcription coregulator activity"/>
    <property type="evidence" value="ECO:0007669"/>
    <property type="project" value="TreeGrafter"/>
</dbReference>
<evidence type="ECO:0000313" key="18">
    <source>
        <dbReference type="Proteomes" id="UP000472241"/>
    </source>
</evidence>
<protein>
    <recommendedName>
        <fullName evidence="14">Lysine-specific demethylase</fullName>
        <ecNumber evidence="14">1.14.11.65</ecNumber>
    </recommendedName>
</protein>
<evidence type="ECO:0000256" key="14">
    <source>
        <dbReference type="RuleBase" id="RU369087"/>
    </source>
</evidence>
<dbReference type="GO" id="GO:0031490">
    <property type="term" value="F:chromatin DNA binding"/>
    <property type="evidence" value="ECO:0007669"/>
    <property type="project" value="TreeGrafter"/>
</dbReference>
<evidence type="ECO:0000256" key="6">
    <source>
        <dbReference type="ARBA" id="ARBA00022964"/>
    </source>
</evidence>
<dbReference type="EC" id="1.14.11.65" evidence="14"/>
<dbReference type="GO" id="GO:0070988">
    <property type="term" value="P:demethylation"/>
    <property type="evidence" value="ECO:0007669"/>
    <property type="project" value="UniProtKB-UniRule"/>
</dbReference>
<reference evidence="17" key="1">
    <citation type="submission" date="2025-08" db="UniProtKB">
        <authorList>
            <consortium name="Ensembl"/>
        </authorList>
    </citation>
    <scope>IDENTIFICATION</scope>
</reference>
<evidence type="ECO:0000256" key="5">
    <source>
        <dbReference type="ARBA" id="ARBA00022853"/>
    </source>
</evidence>
<feature type="compositionally biased region" description="Basic and acidic residues" evidence="15">
    <location>
        <begin position="299"/>
        <end position="310"/>
    </location>
</feature>
<evidence type="ECO:0000256" key="12">
    <source>
        <dbReference type="ARBA" id="ARBA00037987"/>
    </source>
</evidence>
<feature type="region of interest" description="Disordered" evidence="15">
    <location>
        <begin position="573"/>
        <end position="600"/>
    </location>
</feature>
<dbReference type="PROSITE" id="PS51184">
    <property type="entry name" value="JMJC"/>
    <property type="match status" value="1"/>
</dbReference>
<comment type="similarity">
    <text evidence="12 14">Belongs to the JHDM2 histone demethylase family.</text>
</comment>
<feature type="region of interest" description="Disordered" evidence="15">
    <location>
        <begin position="802"/>
        <end position="824"/>
    </location>
</feature>
<evidence type="ECO:0000256" key="9">
    <source>
        <dbReference type="ARBA" id="ARBA00023015"/>
    </source>
</evidence>
<dbReference type="Pfam" id="PF22987">
    <property type="entry name" value="Tudor_KDM3B"/>
    <property type="match status" value="1"/>
</dbReference>
<comment type="domain">
    <text evidence="14">Leu-Xaa-Xaa-Leu-Leu (LXXLL) motifs are known to mediate the association with nuclear receptors.</text>
</comment>
<dbReference type="FunFam" id="2.60.120.650:FF:000004">
    <property type="entry name" value="Putative lysine-specific demethylase 3B"/>
    <property type="match status" value="1"/>
</dbReference>
<keyword evidence="5" id="KW-0156">Chromatin regulator</keyword>
<keyword evidence="8 14" id="KW-0408">Iron</keyword>
<dbReference type="GO" id="GO:0008270">
    <property type="term" value="F:zinc ion binding"/>
    <property type="evidence" value="ECO:0007669"/>
    <property type="project" value="UniProtKB-KW"/>
</dbReference>
<dbReference type="InterPro" id="IPR045109">
    <property type="entry name" value="LSDs-like"/>
</dbReference>
<dbReference type="GO" id="GO:0000785">
    <property type="term" value="C:chromatin"/>
    <property type="evidence" value="ECO:0007669"/>
    <property type="project" value="TreeGrafter"/>
</dbReference>
<keyword evidence="10" id="KW-0804">Transcription</keyword>
<keyword evidence="6" id="KW-0223">Dioxygenase</keyword>
<evidence type="ECO:0000256" key="3">
    <source>
        <dbReference type="ARBA" id="ARBA00022771"/>
    </source>
</evidence>
<comment type="domain">
    <text evidence="14">The JmjC domain and the C6-type zinc-finger are required for the demethylation activity.</text>
</comment>
<organism evidence="17 18">
    <name type="scientific">Lynx canadensis</name>
    <name type="common">Canada lynx</name>
    <name type="synonym">Felis canadensis</name>
    <dbReference type="NCBI Taxonomy" id="61383"/>
    <lineage>
        <taxon>Eukaryota</taxon>
        <taxon>Metazoa</taxon>
        <taxon>Chordata</taxon>
        <taxon>Craniata</taxon>
        <taxon>Vertebrata</taxon>
        <taxon>Euteleostomi</taxon>
        <taxon>Mammalia</taxon>
        <taxon>Eutheria</taxon>
        <taxon>Laurasiatheria</taxon>
        <taxon>Carnivora</taxon>
        <taxon>Feliformia</taxon>
        <taxon>Felidae</taxon>
        <taxon>Felinae</taxon>
        <taxon>Lynx</taxon>
    </lineage>
</organism>
<dbReference type="Pfam" id="PF22989">
    <property type="entry name" value="DUF7030"/>
    <property type="match status" value="1"/>
</dbReference>
<feature type="domain" description="JmjC" evidence="16">
    <location>
        <begin position="1359"/>
        <end position="1582"/>
    </location>
</feature>
<evidence type="ECO:0000256" key="1">
    <source>
        <dbReference type="ARBA" id="ARBA00004123"/>
    </source>
</evidence>
<evidence type="ECO:0000256" key="15">
    <source>
        <dbReference type="SAM" id="MobiDB-lite"/>
    </source>
</evidence>
<comment type="function">
    <text evidence="14">Histone demethylase that specifically demethylates 'Lys-9' of histone H3, thereby playing a central role in histone code.</text>
</comment>
<feature type="region of interest" description="Disordered" evidence="15">
    <location>
        <begin position="1145"/>
        <end position="1166"/>
    </location>
</feature>
<reference evidence="17" key="2">
    <citation type="submission" date="2025-09" db="UniProtKB">
        <authorList>
            <consortium name="Ensembl"/>
        </authorList>
    </citation>
    <scope>IDENTIFICATION</scope>
</reference>
<dbReference type="PANTHER" id="PTHR12549">
    <property type="entry name" value="JMJC DOMAIN-CONTAINING HISTONE DEMETHYLATION PROTEIN"/>
    <property type="match status" value="1"/>
</dbReference>
<feature type="region of interest" description="Disordered" evidence="15">
    <location>
        <begin position="254"/>
        <end position="351"/>
    </location>
</feature>
<sequence>MADAAASPVGKRLLLLFADTAASSSASVPAAAAAAGGDPGPALRTRAWRAGTVRAMSGAVPQDLAIFVEFDGCNWKQHSWVKVHAEEVIVLLLEGSLVWAPRKDPVLVQGTRVSIAQWPALTFTPLVDKLGLGSVVPVEYLLDRELRFLSDANGLHLFQMGTDSQNQILLEHAALRETVNALISDQKLQEIFSRGPYSVQGHRVKVYQPEGEESWLCGVVSHQDSITRLMEVSVTESGEIKSVDPRLIHVMLMDNSTTQSEGGTLKAVKSSKGKKKRESIEGKDGRRRKSASDSGCDPASKKLKGDRGEVDSNGSDGGEASRGPWKGGNASGEPGLDQRAKQPPTTFVPQINRNIRFATYTKENGRTLVVQDEPVGGDTPVPFTPYSTATGQTPLAPEVGGAENKEAGKTLEQVGQGMVASAAVVTTASSTPTTVRISDTGLAAGTGPEKQKGSRLQAPGENSRSTVLASSGFGASLPSSSQPLTFGSGRSQSNGVLATENKPLGFSFGCSSAPESQKDSDLSKNLFFQCMSQTLPTSNYFTTVSESLADDSSSRDSFKQSLESLCKGRSALGADTKSGSKAGSSVDRKVPAESMPTLTPAFPRSLLNARTPESHENLFLQPPKLSREEPSNPFLAFVEKVEHSPFSSFASQASGSSSSATTVTSKAAPSWPEAHSSTDSASLAKKKTLFITTDSSKLVSGVLGSTLTTGGPSLSAMGNGRSSSPTSSLTQPIEMPTLSSSPTEERPTVGPGQQDNPLLKTFSNVFGRHSGSFLSSPADFSQENKAPFEAVKRFSLDERSLACRQDSDSSTNSDLSDLSDSEEQLQAKTGLKGIPEHLMGKLGPNGERSAELLLGKGKGKQAPKGRPRTAPLKVGQSVLKDVSKVKKLKQSGEPFLQDGSCINVAPHLHKCRECRLERYRKFKEQEQDDSTVACRFFHFRRLIFTRKGVLRVEGFLSPQQSDPDAMNLWIPSSSLAEGIDLETSKYILANVGDQFCQLVMSEKEAMMMVEPHQKVAWKRAVRGVREMCDVCETTLFNIHWVCRKCGFGVCLDCYRLRKSRPRSETEEMGDEEVFSWLKCAKGQSHEPENLMPTQIIPGTEAGSLRSVLSKESHSPFGLDSFNSTAKVSPLTPKLFNSLLLGPTASNNKTEGSSLRDLLHSGPGKLPQAPLDTGIPFPPVFSTSSAGVKNKASLPNFLDHIIASVVENKKTSDAAKRACNLTDTQKEVKEMVMGLNVLDPHTSHSWLCDGRLLCLHDPSNKNNWKIFRECWKQGQPVLVSGVHKKLKSELWKPEAFSQEFGDQDVDLVNCRNCAIISDVKVRDFWDGFEIICKRLRSEDGQPMVLKLKDWPPGEDFRDMMPTRFEDLMENLPLPEYTKRDGRLNLASRLPSYFVRPDLGPKMYNAYGLITAEDRRVGTTNLHLDVSDAVNVMVYVGIPIGEGAHDEEVLKTIDEGDADEVTKQRIHDGKEKPGALWHIYAAKDAEKIRELLRKVGEEQGQENPPDHDPIHDQSWYLDQTLRKRLYEEYGVQGWAIVQFLGDAVFIPAGAPHQVHNLYSCIKVAEDFVSPEHVKHCFRLTQEFRHLSNTHTNHEDKLQVKNIIYHAVKDAVGTLKAHESKLARS</sequence>
<feature type="compositionally biased region" description="Polar residues" evidence="15">
    <location>
        <begin position="720"/>
        <end position="742"/>
    </location>
</feature>
<dbReference type="Gene3D" id="2.60.120.650">
    <property type="entry name" value="Cupin"/>
    <property type="match status" value="1"/>
</dbReference>
<evidence type="ECO:0000256" key="10">
    <source>
        <dbReference type="ARBA" id="ARBA00023163"/>
    </source>
</evidence>
<comment type="cofactor">
    <cofactor evidence="14">
        <name>Fe(2+)</name>
        <dbReference type="ChEBI" id="CHEBI:29033"/>
    </cofactor>
    <text evidence="14">Binds 1 Fe(2+) ion per subunit.</text>
</comment>
<dbReference type="SMART" id="SM00558">
    <property type="entry name" value="JmjC"/>
    <property type="match status" value="1"/>
</dbReference>
<feature type="region of interest" description="Disordered" evidence="15">
    <location>
        <begin position="709"/>
        <end position="759"/>
    </location>
</feature>
<evidence type="ECO:0000256" key="13">
    <source>
        <dbReference type="ARBA" id="ARBA00047648"/>
    </source>
</evidence>
<dbReference type="InterPro" id="IPR054504">
    <property type="entry name" value="PWWP_KDM3B"/>
</dbReference>
<keyword evidence="9" id="KW-0805">Transcription regulation</keyword>
<keyword evidence="4" id="KW-0862">Zinc</keyword>
<keyword evidence="7" id="KW-0560">Oxidoreductase</keyword>
<keyword evidence="3" id="KW-0863">Zinc-finger</keyword>
<comment type="subcellular location">
    <subcellularLocation>
        <location evidence="1 14">Nucleus</location>
    </subcellularLocation>
</comment>
<dbReference type="PANTHER" id="PTHR12549:SF8">
    <property type="entry name" value="LYSINE-SPECIFIC DEMETHYLASE 3B"/>
    <property type="match status" value="1"/>
</dbReference>
<proteinExistence type="inferred from homology"/>